<dbReference type="InterPro" id="IPR039537">
    <property type="entry name" value="Retrotran_Ty1/copia-like"/>
</dbReference>
<dbReference type="PANTHER" id="PTHR42648:SF27">
    <property type="entry name" value="RNA-DIRECTED DNA POLYMERASE"/>
    <property type="match status" value="1"/>
</dbReference>
<dbReference type="EMBL" id="JACGWK010000010">
    <property type="protein sequence ID" value="KAL0331679.1"/>
    <property type="molecule type" value="Genomic_DNA"/>
</dbReference>
<dbReference type="AlphaFoldDB" id="A0AAW2MJJ8"/>
<dbReference type="SUPFAM" id="SSF53098">
    <property type="entry name" value="Ribonuclease H-like"/>
    <property type="match status" value="1"/>
</dbReference>
<dbReference type="PROSITE" id="PS50994">
    <property type="entry name" value="INTEGRASE"/>
    <property type="match status" value="1"/>
</dbReference>
<evidence type="ECO:0000259" key="1">
    <source>
        <dbReference type="PROSITE" id="PS50994"/>
    </source>
</evidence>
<dbReference type="GO" id="GO:0015074">
    <property type="term" value="P:DNA integration"/>
    <property type="evidence" value="ECO:0007669"/>
    <property type="project" value="InterPro"/>
</dbReference>
<feature type="domain" description="Integrase catalytic" evidence="1">
    <location>
        <begin position="76"/>
        <end position="169"/>
    </location>
</feature>
<name>A0AAW2MJJ8_9LAMI</name>
<reference evidence="2" key="2">
    <citation type="journal article" date="2024" name="Plant">
        <title>Genomic evolution and insights into agronomic trait innovations of Sesamum species.</title>
        <authorList>
            <person name="Miao H."/>
            <person name="Wang L."/>
            <person name="Qu L."/>
            <person name="Liu H."/>
            <person name="Sun Y."/>
            <person name="Le M."/>
            <person name="Wang Q."/>
            <person name="Wei S."/>
            <person name="Zheng Y."/>
            <person name="Lin W."/>
            <person name="Duan Y."/>
            <person name="Cao H."/>
            <person name="Xiong S."/>
            <person name="Wang X."/>
            <person name="Wei L."/>
            <person name="Li C."/>
            <person name="Ma Q."/>
            <person name="Ju M."/>
            <person name="Zhao R."/>
            <person name="Li G."/>
            <person name="Mu C."/>
            <person name="Tian Q."/>
            <person name="Mei H."/>
            <person name="Zhang T."/>
            <person name="Gao T."/>
            <person name="Zhang H."/>
        </authorList>
    </citation>
    <scope>NUCLEOTIDE SEQUENCE</scope>
    <source>
        <strain evidence="2">G01</strain>
    </source>
</reference>
<comment type="caution">
    <text evidence="2">The sequence shown here is derived from an EMBL/GenBank/DDBJ whole genome shotgun (WGS) entry which is preliminary data.</text>
</comment>
<reference evidence="2" key="1">
    <citation type="submission" date="2020-06" db="EMBL/GenBank/DDBJ databases">
        <authorList>
            <person name="Li T."/>
            <person name="Hu X."/>
            <person name="Zhang T."/>
            <person name="Song X."/>
            <person name="Zhang H."/>
            <person name="Dai N."/>
            <person name="Sheng W."/>
            <person name="Hou X."/>
            <person name="Wei L."/>
        </authorList>
    </citation>
    <scope>NUCLEOTIDE SEQUENCE</scope>
    <source>
        <strain evidence="2">G01</strain>
        <tissue evidence="2">Leaf</tissue>
    </source>
</reference>
<proteinExistence type="predicted"/>
<dbReference type="PANTHER" id="PTHR42648">
    <property type="entry name" value="TRANSPOSASE, PUTATIVE-RELATED"/>
    <property type="match status" value="1"/>
</dbReference>
<dbReference type="GO" id="GO:0003676">
    <property type="term" value="F:nucleic acid binding"/>
    <property type="evidence" value="ECO:0007669"/>
    <property type="project" value="InterPro"/>
</dbReference>
<organism evidence="2">
    <name type="scientific">Sesamum angustifolium</name>
    <dbReference type="NCBI Taxonomy" id="2727405"/>
    <lineage>
        <taxon>Eukaryota</taxon>
        <taxon>Viridiplantae</taxon>
        <taxon>Streptophyta</taxon>
        <taxon>Embryophyta</taxon>
        <taxon>Tracheophyta</taxon>
        <taxon>Spermatophyta</taxon>
        <taxon>Magnoliopsida</taxon>
        <taxon>eudicotyledons</taxon>
        <taxon>Gunneridae</taxon>
        <taxon>Pentapetalae</taxon>
        <taxon>asterids</taxon>
        <taxon>lamiids</taxon>
        <taxon>Lamiales</taxon>
        <taxon>Pedaliaceae</taxon>
        <taxon>Sesamum</taxon>
    </lineage>
</organism>
<evidence type="ECO:0000313" key="2">
    <source>
        <dbReference type="EMBL" id="KAL0331679.1"/>
    </source>
</evidence>
<protein>
    <recommendedName>
        <fullName evidence="1">Integrase catalytic domain-containing protein</fullName>
    </recommendedName>
</protein>
<dbReference type="Gene3D" id="3.30.420.10">
    <property type="entry name" value="Ribonuclease H-like superfamily/Ribonuclease H"/>
    <property type="match status" value="1"/>
</dbReference>
<dbReference type="InterPro" id="IPR012337">
    <property type="entry name" value="RNaseH-like_sf"/>
</dbReference>
<dbReference type="InterPro" id="IPR036397">
    <property type="entry name" value="RNaseH_sf"/>
</dbReference>
<gene>
    <name evidence="2" type="ORF">Sangu_1713400</name>
</gene>
<accession>A0AAW2MJJ8</accession>
<dbReference type="InterPro" id="IPR001584">
    <property type="entry name" value="Integrase_cat-core"/>
</dbReference>
<sequence>MGKGKRKMGTQQQSRANVYVPTALRNGIRNSLPSKIWHARLGHISPDRIKRYKSDAFVRFKEFKLEVENQTGRKIKTFRSDRGGEYLSGEILNHLKKNGIVSQWTRAGIPQLNGVAERRNKTLLDMVRSMMSFTELALSFWGYVLEAATRSLNIAPSKTVVQTPYQIWT</sequence>